<dbReference type="PROSITE" id="PS00211">
    <property type="entry name" value="ABC_TRANSPORTER_1"/>
    <property type="match status" value="1"/>
</dbReference>
<keyword evidence="5 11" id="KW-0067">ATP-binding</keyword>
<reference evidence="12" key="1">
    <citation type="submission" date="2017-06" db="EMBL/GenBank/DDBJ databases">
        <authorList>
            <person name="Varghese N."/>
            <person name="Submissions S."/>
        </authorList>
    </citation>
    <scope>NUCLEOTIDE SEQUENCE [LARGE SCALE GENOMIC DNA]</scope>
    <source>
        <strain evidence="12">SCA</strain>
    </source>
</reference>
<proteinExistence type="predicted"/>
<keyword evidence="4" id="KW-0547">Nucleotide-binding</keyword>
<dbReference type="PANTHER" id="PTHR43394:SF1">
    <property type="entry name" value="ATP-BINDING CASSETTE SUB-FAMILY B MEMBER 10, MITOCHONDRIAL"/>
    <property type="match status" value="1"/>
</dbReference>
<evidence type="ECO:0000256" key="7">
    <source>
        <dbReference type="ARBA" id="ARBA00023136"/>
    </source>
</evidence>
<evidence type="ECO:0000313" key="12">
    <source>
        <dbReference type="Proteomes" id="UP000198304"/>
    </source>
</evidence>
<feature type="transmembrane region" description="Helical" evidence="8">
    <location>
        <begin position="33"/>
        <end position="56"/>
    </location>
</feature>
<dbReference type="InterPro" id="IPR003593">
    <property type="entry name" value="AAA+_ATPase"/>
</dbReference>
<dbReference type="SUPFAM" id="SSF90123">
    <property type="entry name" value="ABC transporter transmembrane region"/>
    <property type="match status" value="1"/>
</dbReference>
<evidence type="ECO:0000256" key="4">
    <source>
        <dbReference type="ARBA" id="ARBA00022741"/>
    </source>
</evidence>
<evidence type="ECO:0000313" key="11">
    <source>
        <dbReference type="EMBL" id="SNS93892.1"/>
    </source>
</evidence>
<dbReference type="InterPro" id="IPR039421">
    <property type="entry name" value="Type_1_exporter"/>
</dbReference>
<dbReference type="RefSeq" id="WP_089284643.1">
    <property type="nucleotide sequence ID" value="NZ_FZOJ01000028.1"/>
</dbReference>
<feature type="transmembrane region" description="Helical" evidence="8">
    <location>
        <begin position="169"/>
        <end position="189"/>
    </location>
</feature>
<dbReference type="SMART" id="SM00382">
    <property type="entry name" value="AAA"/>
    <property type="match status" value="1"/>
</dbReference>
<dbReference type="GO" id="GO:0005524">
    <property type="term" value="F:ATP binding"/>
    <property type="evidence" value="ECO:0007669"/>
    <property type="project" value="UniProtKB-KW"/>
</dbReference>
<dbReference type="GO" id="GO:0016887">
    <property type="term" value="F:ATP hydrolysis activity"/>
    <property type="evidence" value="ECO:0007669"/>
    <property type="project" value="InterPro"/>
</dbReference>
<feature type="transmembrane region" description="Helical" evidence="8">
    <location>
        <begin position="141"/>
        <end position="163"/>
    </location>
</feature>
<evidence type="ECO:0000256" key="6">
    <source>
        <dbReference type="ARBA" id="ARBA00022989"/>
    </source>
</evidence>
<evidence type="ECO:0000256" key="3">
    <source>
        <dbReference type="ARBA" id="ARBA00022692"/>
    </source>
</evidence>
<evidence type="ECO:0000259" key="10">
    <source>
        <dbReference type="PROSITE" id="PS50929"/>
    </source>
</evidence>
<name>A0A239IKF2_9FIRM</name>
<dbReference type="FunFam" id="3.40.50.300:FF:000287">
    <property type="entry name" value="Multidrug ABC transporter ATP-binding protein"/>
    <property type="match status" value="1"/>
</dbReference>
<dbReference type="InterPro" id="IPR017871">
    <property type="entry name" value="ABC_transporter-like_CS"/>
</dbReference>
<dbReference type="InterPro" id="IPR036640">
    <property type="entry name" value="ABC1_TM_sf"/>
</dbReference>
<dbReference type="Pfam" id="PF00005">
    <property type="entry name" value="ABC_tran"/>
    <property type="match status" value="1"/>
</dbReference>
<dbReference type="AlphaFoldDB" id="A0A239IKF2"/>
<evidence type="ECO:0000256" key="1">
    <source>
        <dbReference type="ARBA" id="ARBA00004651"/>
    </source>
</evidence>
<evidence type="ECO:0000256" key="2">
    <source>
        <dbReference type="ARBA" id="ARBA00022448"/>
    </source>
</evidence>
<comment type="subcellular location">
    <subcellularLocation>
        <location evidence="1">Cell membrane</location>
        <topology evidence="1">Multi-pass membrane protein</topology>
    </subcellularLocation>
</comment>
<sequence>MKKKGIIIFKALKLEGFYGLLSYLKPYQKGMTLSVISGTLHHLLAILGPALGAYLVGVAVGGGERSDIVTYLPLLGILVTGRVLMHYSDMWFAHEVAFRILVDFRVKLYAAIERVAPAYLLKQRSGELAATLMADTEVLEWFFAHTAGAFLVAVIVPFITLAILFQIHWALSLVLLPFIIILFSIPFWFKKEADRGGTETRVKLAAVHGEAIDGIQGLREIVSFNFGVGYKKRLRKFSDDLYESQLSYGKRMGLEGAFLNAVSSLGIVTILGFSAHLILLGEIERQWLPVIMILAANIFSPILEVTSMGRNFSIILAAAQRVAGVLETKEIVEDQGMKNLEGAEKLKIEFREVSFAYESDLPLVLNRASFQVNPGETVALVGESGVGKTTSINLLQRFWDVDGGKITINGIDIRDLSIDALRSLITVVPQDIYLFNMSIRDNIRLSNPNATHQEVEEAAKAAYIHEFIMSLPEGYDTNTGERGLQMSGGQRQRLAIARAFLKNSPILILDEALSSLDTENERLLQQSLNNLRKGRTTLIVAHRLSTFREADGLVVLQNGKVTEIGNHAALVEKRGYYFELITGQLSSIAV</sequence>
<dbReference type="Gene3D" id="3.40.50.300">
    <property type="entry name" value="P-loop containing nucleotide triphosphate hydrolases"/>
    <property type="match status" value="1"/>
</dbReference>
<keyword evidence="12" id="KW-1185">Reference proteome</keyword>
<protein>
    <submittedName>
        <fullName evidence="11">ATP-binding cassette, subfamily B</fullName>
    </submittedName>
</protein>
<organism evidence="11 12">
    <name type="scientific">Anaerovirgula multivorans</name>
    <dbReference type="NCBI Taxonomy" id="312168"/>
    <lineage>
        <taxon>Bacteria</taxon>
        <taxon>Bacillati</taxon>
        <taxon>Bacillota</taxon>
        <taxon>Clostridia</taxon>
        <taxon>Peptostreptococcales</taxon>
        <taxon>Natronincolaceae</taxon>
        <taxon>Anaerovirgula</taxon>
    </lineage>
</organism>
<feature type="transmembrane region" description="Helical" evidence="8">
    <location>
        <begin position="286"/>
        <end position="303"/>
    </location>
</feature>
<keyword evidence="3 8" id="KW-0812">Transmembrane</keyword>
<dbReference type="Proteomes" id="UP000198304">
    <property type="component" value="Unassembled WGS sequence"/>
</dbReference>
<dbReference type="Gene3D" id="1.20.1560.10">
    <property type="entry name" value="ABC transporter type 1, transmembrane domain"/>
    <property type="match status" value="1"/>
</dbReference>
<evidence type="ECO:0000256" key="5">
    <source>
        <dbReference type="ARBA" id="ARBA00022840"/>
    </source>
</evidence>
<feature type="transmembrane region" description="Helical" evidence="8">
    <location>
        <begin position="257"/>
        <end position="280"/>
    </location>
</feature>
<evidence type="ECO:0000256" key="8">
    <source>
        <dbReference type="SAM" id="Phobius"/>
    </source>
</evidence>
<feature type="domain" description="ABC transporter" evidence="9">
    <location>
        <begin position="348"/>
        <end position="583"/>
    </location>
</feature>
<dbReference type="GO" id="GO:0015421">
    <property type="term" value="F:ABC-type oligopeptide transporter activity"/>
    <property type="evidence" value="ECO:0007669"/>
    <property type="project" value="TreeGrafter"/>
</dbReference>
<dbReference type="InterPro" id="IPR011527">
    <property type="entry name" value="ABC1_TM_dom"/>
</dbReference>
<dbReference type="EMBL" id="FZOJ01000028">
    <property type="protein sequence ID" value="SNS93892.1"/>
    <property type="molecule type" value="Genomic_DNA"/>
</dbReference>
<dbReference type="PROSITE" id="PS50893">
    <property type="entry name" value="ABC_TRANSPORTER_2"/>
    <property type="match status" value="1"/>
</dbReference>
<keyword evidence="6 8" id="KW-1133">Transmembrane helix</keyword>
<dbReference type="Pfam" id="PF00664">
    <property type="entry name" value="ABC_membrane"/>
    <property type="match status" value="1"/>
</dbReference>
<keyword evidence="7 8" id="KW-0472">Membrane</keyword>
<accession>A0A239IKF2</accession>
<dbReference type="InterPro" id="IPR027417">
    <property type="entry name" value="P-loop_NTPase"/>
</dbReference>
<evidence type="ECO:0000259" key="9">
    <source>
        <dbReference type="PROSITE" id="PS50893"/>
    </source>
</evidence>
<dbReference type="PROSITE" id="PS50929">
    <property type="entry name" value="ABC_TM1F"/>
    <property type="match status" value="1"/>
</dbReference>
<feature type="transmembrane region" description="Helical" evidence="8">
    <location>
        <begin position="68"/>
        <end position="85"/>
    </location>
</feature>
<dbReference type="SUPFAM" id="SSF52540">
    <property type="entry name" value="P-loop containing nucleoside triphosphate hydrolases"/>
    <property type="match status" value="1"/>
</dbReference>
<dbReference type="GO" id="GO:0005886">
    <property type="term" value="C:plasma membrane"/>
    <property type="evidence" value="ECO:0007669"/>
    <property type="project" value="UniProtKB-SubCell"/>
</dbReference>
<dbReference type="PANTHER" id="PTHR43394">
    <property type="entry name" value="ATP-DEPENDENT PERMEASE MDL1, MITOCHONDRIAL"/>
    <property type="match status" value="1"/>
</dbReference>
<dbReference type="InterPro" id="IPR003439">
    <property type="entry name" value="ABC_transporter-like_ATP-bd"/>
</dbReference>
<gene>
    <name evidence="11" type="ORF">SAMN05446037_102854</name>
</gene>
<dbReference type="OrthoDB" id="9762778at2"/>
<keyword evidence="2" id="KW-0813">Transport</keyword>
<dbReference type="CDD" id="cd07346">
    <property type="entry name" value="ABC_6TM_exporters"/>
    <property type="match status" value="1"/>
</dbReference>
<feature type="domain" description="ABC transmembrane type-1" evidence="10">
    <location>
        <begin position="33"/>
        <end position="312"/>
    </location>
</feature>